<dbReference type="Proteomes" id="UP001470230">
    <property type="component" value="Unassembled WGS sequence"/>
</dbReference>
<dbReference type="EMBL" id="JAPFFF010000018">
    <property type="protein sequence ID" value="KAK8860625.1"/>
    <property type="molecule type" value="Genomic_DNA"/>
</dbReference>
<evidence type="ECO:0000259" key="7">
    <source>
        <dbReference type="Pfam" id="PF09066"/>
    </source>
</evidence>
<evidence type="ECO:0000256" key="1">
    <source>
        <dbReference type="ARBA" id="ARBA00004308"/>
    </source>
</evidence>
<comment type="caution">
    <text evidence="8">The sequence shown here is derived from an EMBL/GenBank/DDBJ whole genome shotgun (WGS) entry which is preliminary data.</text>
</comment>
<dbReference type="InterPro" id="IPR013037">
    <property type="entry name" value="Clathrin_b-adaptin_app_Ig-like"/>
</dbReference>
<comment type="subcellular location">
    <subcellularLocation>
        <location evidence="1">Endomembrane system</location>
    </subcellularLocation>
</comment>
<dbReference type="SUPFAM" id="SSF49348">
    <property type="entry name" value="Clathrin adaptor appendage domain"/>
    <property type="match status" value="1"/>
</dbReference>
<reference evidence="8 9" key="1">
    <citation type="submission" date="2024-04" db="EMBL/GenBank/DDBJ databases">
        <title>Tritrichomonas musculus Genome.</title>
        <authorList>
            <person name="Alves-Ferreira E."/>
            <person name="Grigg M."/>
            <person name="Lorenzi H."/>
            <person name="Galac M."/>
        </authorList>
    </citation>
    <scope>NUCLEOTIDE SEQUENCE [LARGE SCALE GENOMIC DNA]</scope>
    <source>
        <strain evidence="8 9">EAF2021</strain>
    </source>
</reference>
<dbReference type="Gene3D" id="2.60.40.1150">
    <property type="match status" value="1"/>
</dbReference>
<dbReference type="Gene3D" id="1.25.10.10">
    <property type="entry name" value="Leucine-rich Repeat Variant"/>
    <property type="match status" value="1"/>
</dbReference>
<accession>A0ABR2IEJ8</accession>
<evidence type="ECO:0000256" key="2">
    <source>
        <dbReference type="ARBA" id="ARBA00006613"/>
    </source>
</evidence>
<dbReference type="InterPro" id="IPR013041">
    <property type="entry name" value="Clathrin_app_Ig-like_sf"/>
</dbReference>
<dbReference type="PANTHER" id="PTHR11134">
    <property type="entry name" value="ADAPTOR COMPLEX SUBUNIT BETA FAMILY MEMBER"/>
    <property type="match status" value="1"/>
</dbReference>
<keyword evidence="3" id="KW-0813">Transport</keyword>
<dbReference type="InterPro" id="IPR026739">
    <property type="entry name" value="AP_beta"/>
</dbReference>
<protein>
    <recommendedName>
        <fullName evidence="10">Adaptin N terminal region family protein</fullName>
    </recommendedName>
</protein>
<dbReference type="InterPro" id="IPR016024">
    <property type="entry name" value="ARM-type_fold"/>
</dbReference>
<evidence type="ECO:0000313" key="8">
    <source>
        <dbReference type="EMBL" id="KAK8860625.1"/>
    </source>
</evidence>
<dbReference type="Pfam" id="PF01602">
    <property type="entry name" value="Adaptin_N"/>
    <property type="match status" value="1"/>
</dbReference>
<keyword evidence="5" id="KW-0472">Membrane</keyword>
<dbReference type="InterPro" id="IPR002553">
    <property type="entry name" value="Clathrin/coatomer_adapt-like_N"/>
</dbReference>
<dbReference type="InterPro" id="IPR015151">
    <property type="entry name" value="B-adaptin_app_sub_C"/>
</dbReference>
<evidence type="ECO:0000256" key="3">
    <source>
        <dbReference type="ARBA" id="ARBA00022448"/>
    </source>
</evidence>
<name>A0ABR2IEJ8_9EUKA</name>
<keyword evidence="4" id="KW-0653">Protein transport</keyword>
<dbReference type="Pfam" id="PF09066">
    <property type="entry name" value="B2-adapt-app_C"/>
    <property type="match status" value="1"/>
</dbReference>
<feature type="domain" description="Clathrin/coatomer adaptor adaptin-like N-terminal" evidence="6">
    <location>
        <begin position="14"/>
        <end position="526"/>
    </location>
</feature>
<organism evidence="8 9">
    <name type="scientific">Tritrichomonas musculus</name>
    <dbReference type="NCBI Taxonomy" id="1915356"/>
    <lineage>
        <taxon>Eukaryota</taxon>
        <taxon>Metamonada</taxon>
        <taxon>Parabasalia</taxon>
        <taxon>Tritrichomonadida</taxon>
        <taxon>Tritrichomonadidae</taxon>
        <taxon>Tritrichomonas</taxon>
    </lineage>
</organism>
<evidence type="ECO:0000256" key="4">
    <source>
        <dbReference type="ARBA" id="ARBA00022927"/>
    </source>
</evidence>
<evidence type="ECO:0008006" key="10">
    <source>
        <dbReference type="Google" id="ProtNLM"/>
    </source>
</evidence>
<sequence length="821" mass="92573">MTKLFEGEAKGEILQLRDELDGNDADARKEAAKRCVALMRAGENVQTLFSSMLRCVKTSDIELKKLTYLYLVTYSIQEPEQAIMAVNTFVQDAQDPNPLIRALAVRTMCRIRLESVAEYMVIPLKKCLADPDPYVRKTAAFGVAKLYDIIPEAVENAQLFDDLLKLLSDSNPMVVSNTTASIIEINEKRSVPIFHLNANTIQPILSALTSCSDWCQVILYDALSHYIPENSEDANFLIDRLVPFLKHSNPAVVIGAFKCIFLYMDIAQRDVVELFTQIIPPFITLVTSADPEIQYVVLRTLTLFVQKYPNALSREIRVFFCKYNDPSYIKMEKLNVIVTICSPATAQLVLDELNEYCNEVDVAFVRRSIDCIGQIAIKIEAAARRCVDILVDQVCGKADYAIEESIIVFCDILRKFPGTFESVLTKVCAGFESIKEPRAKVAAIWILGEYCDLIESVDVLMDPYLDTFHDEQPQVQLQILSSMIKIYIYKPDDTRDQLQFILNEATKDSNVPDVKNRALIYWRILSADLQVAKDIIIFGKQTVTHSGVNFDDKVLEELIRNMGTVSGVLHVVPQDFVSRDKYVPEEYEGSNQNLPLTSNSSIKLKVWKQLKLSQESFVEMFVDYDRNNMYLRIVNKSSSQLSDFAFAINKNSIGLTISGEQNFPSILDVGDVAEVGIPIIFDPSQVANFDQLELQLALRTSLGNVFAVGRMPIEYATTVEGNIGDEKFRDYFTNITQPQNVLTITINDARLADENHLRAKNIFIVGRNGDKIYVSFMFPSKATFVAELEQIQQNIQATIKGTDPNLIPLLQSNAQFLFSAK</sequence>
<comment type="similarity">
    <text evidence="2">Belongs to the adaptor complexes large subunit family.</text>
</comment>
<evidence type="ECO:0000259" key="6">
    <source>
        <dbReference type="Pfam" id="PF01602"/>
    </source>
</evidence>
<proteinExistence type="inferred from homology"/>
<keyword evidence="9" id="KW-1185">Reference proteome</keyword>
<dbReference type="SUPFAM" id="SSF48371">
    <property type="entry name" value="ARM repeat"/>
    <property type="match status" value="1"/>
</dbReference>
<evidence type="ECO:0000313" key="9">
    <source>
        <dbReference type="Proteomes" id="UP001470230"/>
    </source>
</evidence>
<evidence type="ECO:0000256" key="5">
    <source>
        <dbReference type="ARBA" id="ARBA00023136"/>
    </source>
</evidence>
<feature type="domain" description="Beta-adaptin appendage C-terminal subdomain" evidence="7">
    <location>
        <begin position="720"/>
        <end position="814"/>
    </location>
</feature>
<dbReference type="InterPro" id="IPR011989">
    <property type="entry name" value="ARM-like"/>
</dbReference>
<gene>
    <name evidence="8" type="ORF">M9Y10_012290</name>
</gene>